<dbReference type="Gene3D" id="3.40.33.10">
    <property type="entry name" value="CAP"/>
    <property type="match status" value="1"/>
</dbReference>
<dbReference type="InterPro" id="IPR035940">
    <property type="entry name" value="CAP_sf"/>
</dbReference>
<dbReference type="PANTHER" id="PTHR31157:SF1">
    <property type="entry name" value="SCP DOMAIN-CONTAINING PROTEIN"/>
    <property type="match status" value="1"/>
</dbReference>
<feature type="compositionally biased region" description="Polar residues" evidence="1">
    <location>
        <begin position="1"/>
        <end position="11"/>
    </location>
</feature>
<accession>A0A926IGI5</accession>
<keyword evidence="4" id="KW-1185">Reference proteome</keyword>
<dbReference type="SUPFAM" id="SSF55797">
    <property type="entry name" value="PR-1-like"/>
    <property type="match status" value="1"/>
</dbReference>
<feature type="region of interest" description="Disordered" evidence="1">
    <location>
        <begin position="1"/>
        <end position="71"/>
    </location>
</feature>
<evidence type="ECO:0000313" key="4">
    <source>
        <dbReference type="Proteomes" id="UP000623678"/>
    </source>
</evidence>
<protein>
    <recommendedName>
        <fullName evidence="2">SCP domain-containing protein</fullName>
    </recommendedName>
</protein>
<evidence type="ECO:0000259" key="2">
    <source>
        <dbReference type="Pfam" id="PF00188"/>
    </source>
</evidence>
<dbReference type="AlphaFoldDB" id="A0A926IGI5"/>
<dbReference type="PANTHER" id="PTHR31157">
    <property type="entry name" value="SCP DOMAIN-CONTAINING PROTEIN"/>
    <property type="match status" value="1"/>
</dbReference>
<evidence type="ECO:0000313" key="3">
    <source>
        <dbReference type="EMBL" id="MBC8584115.1"/>
    </source>
</evidence>
<proteinExistence type="predicted"/>
<dbReference type="EMBL" id="JACRTD010000001">
    <property type="protein sequence ID" value="MBC8584115.1"/>
    <property type="molecule type" value="Genomic_DNA"/>
</dbReference>
<evidence type="ECO:0000256" key="1">
    <source>
        <dbReference type="SAM" id="MobiDB-lite"/>
    </source>
</evidence>
<dbReference type="Proteomes" id="UP000623678">
    <property type="component" value="Unassembled WGS sequence"/>
</dbReference>
<organism evidence="3 4">
    <name type="scientific">Youxingia wuxianensis</name>
    <dbReference type="NCBI Taxonomy" id="2763678"/>
    <lineage>
        <taxon>Bacteria</taxon>
        <taxon>Bacillati</taxon>
        <taxon>Bacillota</taxon>
        <taxon>Clostridia</taxon>
        <taxon>Eubacteriales</taxon>
        <taxon>Oscillospiraceae</taxon>
        <taxon>Youxingia</taxon>
    </lineage>
</organism>
<feature type="compositionally biased region" description="Low complexity" evidence="1">
    <location>
        <begin position="18"/>
        <end position="71"/>
    </location>
</feature>
<dbReference type="InterPro" id="IPR014044">
    <property type="entry name" value="CAP_dom"/>
</dbReference>
<sequence>MDIVSPSSPSSFLEAFLSQADAAAESSSSQESLPQTTPEEQSTPAASSSSSEPEEAPSSQAPSQPEVSQSQEDIPIITGDNFLSRVEQGIIDEINAERASLGLGQLTYDVNLRSAARIRVRELYKNNYFDHTRPNGDPWQTVLRDEIPVSYAAAGENLASLEYNDPGLSYHTDPHWWFMEWKNSPSHYELICKPEIENIGVGVYYVKKDGVKYAFAAAIMTKNK</sequence>
<dbReference type="CDD" id="cd05379">
    <property type="entry name" value="CAP_bacterial"/>
    <property type="match status" value="1"/>
</dbReference>
<feature type="domain" description="SCP" evidence="2">
    <location>
        <begin position="92"/>
        <end position="211"/>
    </location>
</feature>
<comment type="caution">
    <text evidence="3">The sequence shown here is derived from an EMBL/GenBank/DDBJ whole genome shotgun (WGS) entry which is preliminary data.</text>
</comment>
<reference evidence="3" key="1">
    <citation type="submission" date="2020-08" db="EMBL/GenBank/DDBJ databases">
        <title>Genome public.</title>
        <authorList>
            <person name="Liu C."/>
            <person name="Sun Q."/>
        </authorList>
    </citation>
    <scope>NUCLEOTIDE SEQUENCE</scope>
    <source>
        <strain evidence="3">NSJ-64</strain>
    </source>
</reference>
<dbReference type="Pfam" id="PF00188">
    <property type="entry name" value="CAP"/>
    <property type="match status" value="1"/>
</dbReference>
<name>A0A926IGI5_9FIRM</name>
<dbReference type="RefSeq" id="WP_262393969.1">
    <property type="nucleotide sequence ID" value="NZ_JACRTD010000001.1"/>
</dbReference>
<gene>
    <name evidence="3" type="ORF">H8705_00765</name>
</gene>